<comment type="caution">
    <text evidence="2">The sequence shown here is derived from an EMBL/GenBank/DDBJ whole genome shotgun (WGS) entry which is preliminary data.</text>
</comment>
<evidence type="ECO:0000259" key="1">
    <source>
        <dbReference type="Pfam" id="PF01872"/>
    </source>
</evidence>
<dbReference type="Pfam" id="PF01872">
    <property type="entry name" value="RibD_C"/>
    <property type="match status" value="1"/>
</dbReference>
<accession>A0A849CAK3</accession>
<dbReference type="InterPro" id="IPR002734">
    <property type="entry name" value="RibDG_C"/>
</dbReference>
<protein>
    <submittedName>
        <fullName evidence="2">Dihydrofolate reductase</fullName>
    </submittedName>
</protein>
<dbReference type="InterPro" id="IPR050765">
    <property type="entry name" value="Riboflavin_Biosynth_HTPR"/>
</dbReference>
<dbReference type="RefSeq" id="WP_067528980.1">
    <property type="nucleotide sequence ID" value="NZ_JABELX010000016.1"/>
</dbReference>
<keyword evidence="3" id="KW-1185">Reference proteome</keyword>
<dbReference type="GO" id="GO:0008703">
    <property type="term" value="F:5-amino-6-(5-phosphoribosylamino)uracil reductase activity"/>
    <property type="evidence" value="ECO:0007669"/>
    <property type="project" value="InterPro"/>
</dbReference>
<dbReference type="GO" id="GO:0009231">
    <property type="term" value="P:riboflavin biosynthetic process"/>
    <property type="evidence" value="ECO:0007669"/>
    <property type="project" value="InterPro"/>
</dbReference>
<dbReference type="PANTHER" id="PTHR38011">
    <property type="entry name" value="DIHYDROFOLATE REDUCTASE FAMILY PROTEIN (AFU_ORTHOLOGUE AFUA_8G06820)"/>
    <property type="match status" value="1"/>
</dbReference>
<gene>
    <name evidence="2" type="ORF">HLB23_33695</name>
</gene>
<reference evidence="2 3" key="1">
    <citation type="submission" date="2020-05" db="EMBL/GenBank/DDBJ databases">
        <title>MicrobeNet Type strains.</title>
        <authorList>
            <person name="Nicholson A.C."/>
        </authorList>
    </citation>
    <scope>NUCLEOTIDE SEQUENCE [LARGE SCALE GENOMIC DNA]</scope>
    <source>
        <strain evidence="2 3">JCM 3224</strain>
    </source>
</reference>
<sequence>MRKLSYFVGMSLDGYIAASDDSIDFFPLGAEFLAWLGAEYPETLPTAARPHFGISDDAPNRHYDTIVMGRGTYRPGLAAGLPNPYAHLKTYVVSSTLGQTGDPAVELVESDPLGLVQRLKKEEGLDIWLGGGKLGAQLIDEIDELVIKSYPVIAGDGVRAFTGNFKPTNFKLERRKDFEDGTQVSWFSRA</sequence>
<proteinExistence type="predicted"/>
<feature type="domain" description="Bacterial bifunctional deaminase-reductase C-terminal" evidence="1">
    <location>
        <begin position="3"/>
        <end position="182"/>
    </location>
</feature>
<evidence type="ECO:0000313" key="2">
    <source>
        <dbReference type="EMBL" id="NNH74748.1"/>
    </source>
</evidence>
<evidence type="ECO:0000313" key="3">
    <source>
        <dbReference type="Proteomes" id="UP000586827"/>
    </source>
</evidence>
<dbReference type="AlphaFoldDB" id="A0A849CAK3"/>
<dbReference type="InterPro" id="IPR024072">
    <property type="entry name" value="DHFR-like_dom_sf"/>
</dbReference>
<organism evidence="2 3">
    <name type="scientific">Nocardia uniformis</name>
    <dbReference type="NCBI Taxonomy" id="53432"/>
    <lineage>
        <taxon>Bacteria</taxon>
        <taxon>Bacillati</taxon>
        <taxon>Actinomycetota</taxon>
        <taxon>Actinomycetes</taxon>
        <taxon>Mycobacteriales</taxon>
        <taxon>Nocardiaceae</taxon>
        <taxon>Nocardia</taxon>
    </lineage>
</organism>
<dbReference type="EMBL" id="JABELX010000016">
    <property type="protein sequence ID" value="NNH74748.1"/>
    <property type="molecule type" value="Genomic_DNA"/>
</dbReference>
<dbReference type="PANTHER" id="PTHR38011:SF11">
    <property type="entry name" value="2,5-DIAMINO-6-RIBOSYLAMINO-4(3H)-PYRIMIDINONE 5'-PHOSPHATE REDUCTASE"/>
    <property type="match status" value="1"/>
</dbReference>
<dbReference type="SUPFAM" id="SSF53597">
    <property type="entry name" value="Dihydrofolate reductase-like"/>
    <property type="match status" value="1"/>
</dbReference>
<name>A0A849CAK3_9NOCA</name>
<dbReference type="Proteomes" id="UP000586827">
    <property type="component" value="Unassembled WGS sequence"/>
</dbReference>
<dbReference type="Gene3D" id="3.40.430.10">
    <property type="entry name" value="Dihydrofolate Reductase, subunit A"/>
    <property type="match status" value="1"/>
</dbReference>